<proteinExistence type="predicted"/>
<dbReference type="AlphaFoldDB" id="A0A9N9G4S3"/>
<dbReference type="Proteomes" id="UP000789706">
    <property type="component" value="Unassembled WGS sequence"/>
</dbReference>
<dbReference type="OrthoDB" id="2304465at2759"/>
<dbReference type="EMBL" id="CAJVPK010001219">
    <property type="protein sequence ID" value="CAG8577124.1"/>
    <property type="molecule type" value="Genomic_DNA"/>
</dbReference>
<accession>A0A9N9G4S3</accession>
<reference evidence="1" key="1">
    <citation type="submission" date="2021-06" db="EMBL/GenBank/DDBJ databases">
        <authorList>
            <person name="Kallberg Y."/>
            <person name="Tangrot J."/>
            <person name="Rosling A."/>
        </authorList>
    </citation>
    <scope>NUCLEOTIDE SEQUENCE</scope>
    <source>
        <strain evidence="1">AZ414A</strain>
    </source>
</reference>
<name>A0A9N9G4S3_9GLOM</name>
<evidence type="ECO:0000313" key="1">
    <source>
        <dbReference type="EMBL" id="CAG8577124.1"/>
    </source>
</evidence>
<comment type="caution">
    <text evidence="1">The sequence shown here is derived from an EMBL/GenBank/DDBJ whole genome shotgun (WGS) entry which is preliminary data.</text>
</comment>
<feature type="non-terminal residue" evidence="1">
    <location>
        <position position="226"/>
    </location>
</feature>
<protein>
    <submittedName>
        <fullName evidence="1">2927_t:CDS:1</fullName>
    </submittedName>
</protein>
<organism evidence="1 2">
    <name type="scientific">Diversispora eburnea</name>
    <dbReference type="NCBI Taxonomy" id="1213867"/>
    <lineage>
        <taxon>Eukaryota</taxon>
        <taxon>Fungi</taxon>
        <taxon>Fungi incertae sedis</taxon>
        <taxon>Mucoromycota</taxon>
        <taxon>Glomeromycotina</taxon>
        <taxon>Glomeromycetes</taxon>
        <taxon>Diversisporales</taxon>
        <taxon>Diversisporaceae</taxon>
        <taxon>Diversispora</taxon>
    </lineage>
</organism>
<keyword evidence="2" id="KW-1185">Reference proteome</keyword>
<gene>
    <name evidence="1" type="ORF">DEBURN_LOCUS8383</name>
</gene>
<evidence type="ECO:0000313" key="2">
    <source>
        <dbReference type="Proteomes" id="UP000789706"/>
    </source>
</evidence>
<sequence>RVQKQETNIFSSQKVTELFQKVTDVLGKRNESDFEEERVLKTKYNRDGYTTPPQRSRFFIEKFPKTLESSQLPISDGGLPNFEERLEIDPELVVQEVNEVMIPYSERSFDYNSWKSWNLKSGSVVNDLLKKASKAKGLGIVRCGLKITKPKWCDDEDYAEIQSSTRRPNLIKPQKHIIELLKIKSLKSLEFELKRFKLNANIHHLREIGKPTENDQFLDGSEKIIS</sequence>